<proteinExistence type="predicted"/>
<dbReference type="EMBL" id="PIQC01000003">
    <property type="protein sequence ID" value="RUO71761.1"/>
    <property type="molecule type" value="Genomic_DNA"/>
</dbReference>
<dbReference type="Proteomes" id="UP000288058">
    <property type="component" value="Unassembled WGS sequence"/>
</dbReference>
<dbReference type="AlphaFoldDB" id="A0A432Z1L0"/>
<dbReference type="RefSeq" id="WP_126780642.1">
    <property type="nucleotide sequence ID" value="NZ_PIQC01000003.1"/>
</dbReference>
<dbReference type="Gene3D" id="2.60.120.200">
    <property type="match status" value="1"/>
</dbReference>
<evidence type="ECO:0000259" key="1">
    <source>
        <dbReference type="Pfam" id="PF21294"/>
    </source>
</evidence>
<gene>
    <name evidence="2" type="ORF">CWI78_04390</name>
</gene>
<keyword evidence="3" id="KW-1185">Reference proteome</keyword>
<sequence>MNTQNLTKATVAFFALANIQTVAIAGSDKPEKKESPYVIQENFDDFFRSGFATSLHHHDNASIVYNKGVEDSKALIVYYQGYKRGSERVIETTPLGTSLTRASLEFEVMFCKGFDFARGGKLHGLAPEQPVTGGNPIHPKGWSARAMWGKDGSLKTYIYHQDMKGKYGDVQVAKGFKFEPGRYYNVRYNLILNQPVDSANGSFSIDIDDKTVVEHKNLRFRGVDSPATQIRHFMFNTFHGGSSPEWAPRDDKGNYKRDCAYFDNITVQSL</sequence>
<name>A0A432Z1L0_9GAMM</name>
<dbReference type="PANTHER" id="PTHR40124:SF1">
    <property type="entry name" value="DISAGGREGATASE RELATED REPEAT PROTEIN"/>
    <property type="match status" value="1"/>
</dbReference>
<dbReference type="InterPro" id="IPR048958">
    <property type="entry name" value="Polysacc_lyase_14"/>
</dbReference>
<comment type="caution">
    <text evidence="2">The sequence shown here is derived from an EMBL/GenBank/DDBJ whole genome shotgun (WGS) entry which is preliminary data.</text>
</comment>
<dbReference type="OrthoDB" id="7552220at2"/>
<dbReference type="Pfam" id="PF21294">
    <property type="entry name" value="Polysacc_lyase_14"/>
    <property type="match status" value="1"/>
</dbReference>
<organism evidence="2 3">
    <name type="scientific">Idiomarina ramblicola</name>
    <dbReference type="NCBI Taxonomy" id="263724"/>
    <lineage>
        <taxon>Bacteria</taxon>
        <taxon>Pseudomonadati</taxon>
        <taxon>Pseudomonadota</taxon>
        <taxon>Gammaproteobacteria</taxon>
        <taxon>Alteromonadales</taxon>
        <taxon>Idiomarinaceae</taxon>
        <taxon>Idiomarina</taxon>
    </lineage>
</organism>
<reference evidence="3" key="1">
    <citation type="journal article" date="2018" name="Front. Microbiol.">
        <title>Genome-Based Analysis Reveals the Taxonomy and Diversity of the Family Idiomarinaceae.</title>
        <authorList>
            <person name="Liu Y."/>
            <person name="Lai Q."/>
            <person name="Shao Z."/>
        </authorList>
    </citation>
    <scope>NUCLEOTIDE SEQUENCE [LARGE SCALE GENOMIC DNA]</scope>
    <source>
        <strain evidence="3">R22</strain>
    </source>
</reference>
<evidence type="ECO:0000313" key="3">
    <source>
        <dbReference type="Proteomes" id="UP000288058"/>
    </source>
</evidence>
<accession>A0A432Z1L0</accession>
<evidence type="ECO:0000313" key="2">
    <source>
        <dbReference type="EMBL" id="RUO71761.1"/>
    </source>
</evidence>
<dbReference type="PANTHER" id="PTHR40124">
    <property type="match status" value="1"/>
</dbReference>
<feature type="domain" description="Polysaccharide lyase 14" evidence="1">
    <location>
        <begin position="96"/>
        <end position="257"/>
    </location>
</feature>
<protein>
    <recommendedName>
        <fullName evidence="1">Polysaccharide lyase 14 domain-containing protein</fullName>
    </recommendedName>
</protein>